<reference evidence="3 5" key="2">
    <citation type="submission" date="2019-11" db="EMBL/GenBank/DDBJ databases">
        <title>FDA dAtabase for Regulatory Grade micrObial Sequences (FDA-ARGOS): Supporting development and validation of Infectious Disease Dx tests.</title>
        <authorList>
            <person name="Turner S."/>
            <person name="Byrd R."/>
            <person name="Tallon L."/>
            <person name="Sadzewicz L."/>
            <person name="Vavikolanu K."/>
            <person name="Mehta A."/>
            <person name="Aluvathingal J."/>
            <person name="Nadendla S."/>
            <person name="Myers T."/>
            <person name="Yan Y."/>
            <person name="Sichtig H."/>
        </authorList>
    </citation>
    <scope>NUCLEOTIDE SEQUENCE [LARGE SCALE GENOMIC DNA]</scope>
    <source>
        <strain evidence="3 5">FDAARGOS_739</strain>
    </source>
</reference>
<evidence type="ECO:0000313" key="3">
    <source>
        <dbReference type="EMBL" id="QIX92475.1"/>
    </source>
</evidence>
<dbReference type="Proteomes" id="UP000315200">
    <property type="component" value="Unassembled WGS sequence"/>
</dbReference>
<dbReference type="EMBL" id="CP050964">
    <property type="protein sequence ID" value="QIX92475.1"/>
    <property type="molecule type" value="Genomic_DNA"/>
</dbReference>
<accession>A0A829WKY3</accession>
<evidence type="ECO:0000313" key="4">
    <source>
        <dbReference type="Proteomes" id="UP000315200"/>
    </source>
</evidence>
<dbReference type="GeneID" id="57963313"/>
<evidence type="ECO:0000313" key="5">
    <source>
        <dbReference type="Proteomes" id="UP000501069"/>
    </source>
</evidence>
<reference evidence="2" key="4">
    <citation type="submission" date="2020-02" db="EMBL/GenBank/DDBJ databases">
        <authorList>
            <person name="Littmann E."/>
            <person name="Sorbara M."/>
        </authorList>
    </citation>
    <scope>NUCLEOTIDE SEQUENCE</scope>
    <source>
        <strain evidence="2">MSK.2.26</strain>
    </source>
</reference>
<evidence type="ECO:0000313" key="6">
    <source>
        <dbReference type="Proteomes" id="UP000719916"/>
    </source>
</evidence>
<protein>
    <submittedName>
        <fullName evidence="2">Leucine-rich repeat domain-containing protein</fullName>
    </submittedName>
</protein>
<gene>
    <name evidence="1" type="ORF">Ccl03g_51260</name>
    <name evidence="3" type="ORF">FOC47_19220</name>
    <name evidence="2" type="ORF">G5B26_00530</name>
</gene>
<reference evidence="1 4" key="1">
    <citation type="submission" date="2019-06" db="EMBL/GenBank/DDBJ databases">
        <title>Draft genome sequence of [Clostridium] clostridioforme NBRC 113352.</title>
        <authorList>
            <person name="Miura T."/>
            <person name="Furukawa M."/>
            <person name="Shimamura M."/>
            <person name="Ohyama Y."/>
            <person name="Yamazoe A."/>
            <person name="Kawasaki H."/>
        </authorList>
    </citation>
    <scope>NUCLEOTIDE SEQUENCE [LARGE SCALE GENOMIC DNA]</scope>
    <source>
        <strain evidence="1 4">NBRC 113352</strain>
    </source>
</reference>
<dbReference type="Gene3D" id="3.80.10.10">
    <property type="entry name" value="Ribonuclease Inhibitor"/>
    <property type="match status" value="1"/>
</dbReference>
<evidence type="ECO:0000313" key="2">
    <source>
        <dbReference type="EMBL" id="NSJ42084.1"/>
    </source>
</evidence>
<dbReference type="RefSeq" id="WP_002585744.1">
    <property type="nucleotide sequence ID" value="NZ_AP031445.1"/>
</dbReference>
<dbReference type="EMBL" id="BJLB01000001">
    <property type="protein sequence ID" value="GEA39413.1"/>
    <property type="molecule type" value="Genomic_DNA"/>
</dbReference>
<evidence type="ECO:0000313" key="1">
    <source>
        <dbReference type="EMBL" id="GEA39413.1"/>
    </source>
</evidence>
<dbReference type="EMBL" id="JAAISW010000001">
    <property type="protein sequence ID" value="NSJ42084.1"/>
    <property type="molecule type" value="Genomic_DNA"/>
</dbReference>
<dbReference type="InterPro" id="IPR032675">
    <property type="entry name" value="LRR_dom_sf"/>
</dbReference>
<name>A0A829WKY3_9FIRM</name>
<organism evidence="1 4">
    <name type="scientific">Enterocloster clostridioformis</name>
    <dbReference type="NCBI Taxonomy" id="1531"/>
    <lineage>
        <taxon>Bacteria</taxon>
        <taxon>Bacillati</taxon>
        <taxon>Bacillota</taxon>
        <taxon>Clostridia</taxon>
        <taxon>Lachnospirales</taxon>
        <taxon>Lachnospiraceae</taxon>
        <taxon>Enterocloster</taxon>
    </lineage>
</organism>
<proteinExistence type="predicted"/>
<dbReference type="AlphaFoldDB" id="A0A829WKY3"/>
<dbReference type="Proteomes" id="UP000501069">
    <property type="component" value="Chromosome"/>
</dbReference>
<dbReference type="SUPFAM" id="SSF52058">
    <property type="entry name" value="L domain-like"/>
    <property type="match status" value="1"/>
</dbReference>
<sequence>MKENPSLRVLGLRNRELHKNYYVESYGGMTSVWYDDVKLGEHMNILSRFSNLEELYLDGSELADLNFAAGLKNLKRLGLKDYYITDLGPLKQAEFLEYPDIRDNPVGEMGDVGNGVEIIQ</sequence>
<dbReference type="Proteomes" id="UP000719916">
    <property type="component" value="Unassembled WGS sequence"/>
</dbReference>
<reference evidence="2 6" key="3">
    <citation type="journal article" date="2020" name="Cell Host Microbe">
        <title>Functional and Genomic Variation between Human-Derived Isolates of Lachnospiraceae Reveals Inter- and Intra-Species Diversity.</title>
        <authorList>
            <person name="Sorbara M.T."/>
            <person name="Littmann E.R."/>
            <person name="Fontana E."/>
            <person name="Moody T.U."/>
            <person name="Kohout C.E."/>
            <person name="Gjonbalaj M."/>
            <person name="Eaton V."/>
            <person name="Seok R."/>
            <person name="Leiner I.M."/>
            <person name="Pamer E.G."/>
        </authorList>
    </citation>
    <scope>NUCLEOTIDE SEQUENCE [LARGE SCALE GENOMIC DNA]</scope>
    <source>
        <strain evidence="2 6">MSK.2.26</strain>
    </source>
</reference>